<comment type="caution">
    <text evidence="2">The sequence shown here is derived from an EMBL/GenBank/DDBJ whole genome shotgun (WGS) entry which is preliminary data.</text>
</comment>
<reference evidence="2 3" key="1">
    <citation type="submission" date="2019-04" db="EMBL/GenBank/DDBJ databases">
        <title>Sphingomonas psychrotolerans sp. nov., isolated from soil in the Tianshan Mountains, Xinjiang, China.</title>
        <authorList>
            <person name="Luo Y."/>
            <person name="Sheng H."/>
        </authorList>
    </citation>
    <scope>NUCLEOTIDE SEQUENCE [LARGE SCALE GENOMIC DNA]</scope>
    <source>
        <strain evidence="2 3">KIS18-15</strain>
    </source>
</reference>
<organism evidence="2 3">
    <name type="scientific">Sphingomonas naasensis</name>
    <dbReference type="NCBI Taxonomy" id="1344951"/>
    <lineage>
        <taxon>Bacteria</taxon>
        <taxon>Pseudomonadati</taxon>
        <taxon>Pseudomonadota</taxon>
        <taxon>Alphaproteobacteria</taxon>
        <taxon>Sphingomonadales</taxon>
        <taxon>Sphingomonadaceae</taxon>
        <taxon>Sphingomonas</taxon>
    </lineage>
</organism>
<accession>A0A4S1WJ08</accession>
<evidence type="ECO:0000256" key="1">
    <source>
        <dbReference type="SAM" id="MobiDB-lite"/>
    </source>
</evidence>
<dbReference type="Proteomes" id="UP000309848">
    <property type="component" value="Unassembled WGS sequence"/>
</dbReference>
<gene>
    <name evidence="2" type="ORF">E5A74_08285</name>
</gene>
<dbReference type="AlphaFoldDB" id="A0A4S1WJ08"/>
<evidence type="ECO:0000313" key="3">
    <source>
        <dbReference type="Proteomes" id="UP000309848"/>
    </source>
</evidence>
<evidence type="ECO:0000313" key="2">
    <source>
        <dbReference type="EMBL" id="TGX43168.1"/>
    </source>
</evidence>
<proteinExistence type="predicted"/>
<sequence>MSDRLSFHRPDSRSSGIYPVGAHLEIDFPAHHFLKGIERGAAHYHFEGTDLGTMTQLRGRPAIDDGAGSQTIVALDVAISVTNDSVHLQMEGRLAPEIDGQHRPARTFEVEFKGPLTALAEAALGQALRSHFEDKSRAMGQSSKPEPLVEQ</sequence>
<feature type="region of interest" description="Disordered" evidence="1">
    <location>
        <begin position="131"/>
        <end position="151"/>
    </location>
</feature>
<dbReference type="EMBL" id="SRXU01000003">
    <property type="protein sequence ID" value="TGX43168.1"/>
    <property type="molecule type" value="Genomic_DNA"/>
</dbReference>
<name>A0A4S1WJ08_9SPHN</name>
<protein>
    <submittedName>
        <fullName evidence="2">Uncharacterized protein</fullName>
    </submittedName>
</protein>
<keyword evidence="3" id="KW-1185">Reference proteome</keyword>
<dbReference type="RefSeq" id="WP_166745698.1">
    <property type="nucleotide sequence ID" value="NZ_JAASQM010000002.1"/>
</dbReference>